<protein>
    <submittedName>
        <fullName evidence="1">Uncharacterized protein</fullName>
    </submittedName>
</protein>
<accession>A0A1E1KPF6</accession>
<sequence>MRTGLLWRPRPNHGTNHLEEDKVSTRLLPAAGDIDTWLRQKEERQPFETDAKREWDLINIVGLNLDLETVQTPGRTLSSEAWDESVVTILIGSG</sequence>
<evidence type="ECO:0000313" key="2">
    <source>
        <dbReference type="Proteomes" id="UP000178912"/>
    </source>
</evidence>
<dbReference type="EMBL" id="FJUX01000042">
    <property type="protein sequence ID" value="CZS99907.1"/>
    <property type="molecule type" value="Genomic_DNA"/>
</dbReference>
<reference evidence="2" key="1">
    <citation type="submission" date="2016-03" db="EMBL/GenBank/DDBJ databases">
        <authorList>
            <person name="Guldener U."/>
        </authorList>
    </citation>
    <scope>NUCLEOTIDE SEQUENCE [LARGE SCALE GENOMIC DNA]</scope>
    <source>
        <strain evidence="2">04CH-RAC-A.6.1</strain>
    </source>
</reference>
<dbReference type="AlphaFoldDB" id="A0A1E1KPF6"/>
<dbReference type="Proteomes" id="UP000178912">
    <property type="component" value="Unassembled WGS sequence"/>
</dbReference>
<proteinExistence type="predicted"/>
<organism evidence="1 2">
    <name type="scientific">Rhynchosporium agropyri</name>
    <dbReference type="NCBI Taxonomy" id="914238"/>
    <lineage>
        <taxon>Eukaryota</taxon>
        <taxon>Fungi</taxon>
        <taxon>Dikarya</taxon>
        <taxon>Ascomycota</taxon>
        <taxon>Pezizomycotina</taxon>
        <taxon>Leotiomycetes</taxon>
        <taxon>Helotiales</taxon>
        <taxon>Ploettnerulaceae</taxon>
        <taxon>Rhynchosporium</taxon>
    </lineage>
</organism>
<name>A0A1E1KPF6_9HELO</name>
<keyword evidence="2" id="KW-1185">Reference proteome</keyword>
<gene>
    <name evidence="1" type="ORF">RAG0_08175</name>
</gene>
<evidence type="ECO:0000313" key="1">
    <source>
        <dbReference type="EMBL" id="CZS99907.1"/>
    </source>
</evidence>